<dbReference type="AlphaFoldDB" id="A0A645IAN6"/>
<name>A0A645IAN6_9ZZZZ</name>
<organism evidence="1">
    <name type="scientific">bioreactor metagenome</name>
    <dbReference type="NCBI Taxonomy" id="1076179"/>
    <lineage>
        <taxon>unclassified sequences</taxon>
        <taxon>metagenomes</taxon>
        <taxon>ecological metagenomes</taxon>
    </lineage>
</organism>
<comment type="caution">
    <text evidence="1">The sequence shown here is derived from an EMBL/GenBank/DDBJ whole genome shotgun (WGS) entry which is preliminary data.</text>
</comment>
<gene>
    <name evidence="1" type="ORF">SDC9_195935</name>
</gene>
<reference evidence="1" key="1">
    <citation type="submission" date="2019-08" db="EMBL/GenBank/DDBJ databases">
        <authorList>
            <person name="Kucharzyk K."/>
            <person name="Murdoch R.W."/>
            <person name="Higgins S."/>
            <person name="Loffler F."/>
        </authorList>
    </citation>
    <scope>NUCLEOTIDE SEQUENCE</scope>
</reference>
<proteinExistence type="predicted"/>
<protein>
    <submittedName>
        <fullName evidence="1">Uncharacterized protein</fullName>
    </submittedName>
</protein>
<dbReference type="EMBL" id="VSSQ01110562">
    <property type="protein sequence ID" value="MPN48328.1"/>
    <property type="molecule type" value="Genomic_DNA"/>
</dbReference>
<evidence type="ECO:0000313" key="1">
    <source>
        <dbReference type="EMBL" id="MPN48328.1"/>
    </source>
</evidence>
<sequence length="54" mass="6075">MVDEQALLRHIGKPALVAVQIADVVQHPFADAEIFFLFPTLYLVSHFVSSLHRS</sequence>
<accession>A0A645IAN6</accession>